<dbReference type="Proteomes" id="UP000612746">
    <property type="component" value="Unassembled WGS sequence"/>
</dbReference>
<keyword evidence="9" id="KW-0175">Coiled coil</keyword>
<comment type="subcellular location">
    <subcellularLocation>
        <location evidence="1">Cytoplasm</location>
        <location evidence="1">Cytoskeleton</location>
        <location evidence="1">Microtubule organizing center</location>
        <location evidence="1">Centrosome</location>
    </subcellularLocation>
    <subcellularLocation>
        <location evidence="2">Cytoplasm</location>
        <location evidence="2">Cytoskeleton</location>
        <location evidence="2">Stress fiber</location>
    </subcellularLocation>
    <subcellularLocation>
        <location evidence="3">Cytoplasm</location>
        <location evidence="3">Myofibril</location>
    </subcellularLocation>
</comment>
<keyword evidence="16" id="KW-1185">Reference proteome</keyword>
<feature type="region of interest" description="Disordered" evidence="14">
    <location>
        <begin position="483"/>
        <end position="516"/>
    </location>
</feature>
<evidence type="ECO:0000256" key="11">
    <source>
        <dbReference type="ARBA" id="ARBA00034776"/>
    </source>
</evidence>
<dbReference type="Pfam" id="PF05502">
    <property type="entry name" value="Dynactin_p62"/>
    <property type="match status" value="1"/>
</dbReference>
<evidence type="ECO:0000256" key="7">
    <source>
        <dbReference type="ARBA" id="ARBA00022843"/>
    </source>
</evidence>
<keyword evidence="4" id="KW-0963">Cytoplasm</keyword>
<comment type="subunit">
    <text evidence="13">Subunit of dynactin, a multiprotein complex part of a tripartite complex with dynein and a adapter, such as BICDL1, BICD2 or HOOK3. The dynactin complex is built around ACTR1A/ACTB filament and consists of an actin-related filament composed of a shoulder domain, a pointed end and a barbed end. Its length is defined by its flexible shoulder domain. The soulder is composed of 2 DCTN1 subunits, 4 DCTN2 and 2 DCTN3. The 4 DCNT2 (via N-terminus) bind the ACTR1A filament and act as molecular rulers to determine the length. The pointed end is important for binding dynein-dynactin cargo adapters. Consists of 4 subunits: ACTR10, DCNT4, DCTN5 and DCTN6. The barbed end is composed of a CAPZA1:CAPZB heterodimers, which binds ACTR1A/ACTB filament and dynactin and stabilizes dynactin. Interacts with ATP7B, but not ATP7A, in a copper-dependent manner. Interacts with ANK2; this interaction is required for localization at costameres. Interacts with N4BP2L1.</text>
</comment>
<evidence type="ECO:0000256" key="5">
    <source>
        <dbReference type="ARBA" id="ARBA00022499"/>
    </source>
</evidence>
<keyword evidence="10" id="KW-0206">Cytoskeleton</keyword>
<dbReference type="PANTHER" id="PTHR13034">
    <property type="entry name" value="DYNACTIN P62 SUBUNIT"/>
    <property type="match status" value="1"/>
</dbReference>
<dbReference type="InterPro" id="IPR008603">
    <property type="entry name" value="DCTN4"/>
</dbReference>
<accession>A0A8H7URD0</accession>
<evidence type="ECO:0000256" key="3">
    <source>
        <dbReference type="ARBA" id="ARBA00004657"/>
    </source>
</evidence>
<proteinExistence type="inferred from homology"/>
<evidence type="ECO:0000256" key="14">
    <source>
        <dbReference type="SAM" id="MobiDB-lite"/>
    </source>
</evidence>
<protein>
    <recommendedName>
        <fullName evidence="12">Dynactin subunit 4</fullName>
    </recommendedName>
</protein>
<evidence type="ECO:0000256" key="8">
    <source>
        <dbReference type="ARBA" id="ARBA00022990"/>
    </source>
</evidence>
<dbReference type="GO" id="GO:0001725">
    <property type="term" value="C:stress fiber"/>
    <property type="evidence" value="ECO:0007669"/>
    <property type="project" value="UniProtKB-SubCell"/>
</dbReference>
<keyword evidence="5" id="KW-1017">Isopeptide bond</keyword>
<dbReference type="PANTHER" id="PTHR13034:SF2">
    <property type="entry name" value="DYNACTIN SUBUNIT 4"/>
    <property type="match status" value="1"/>
</dbReference>
<reference evidence="15" key="1">
    <citation type="submission" date="2020-12" db="EMBL/GenBank/DDBJ databases">
        <title>Metabolic potential, ecology and presence of endohyphal bacteria is reflected in genomic diversity of Mucoromycotina.</title>
        <authorList>
            <person name="Muszewska A."/>
            <person name="Okrasinska A."/>
            <person name="Steczkiewicz K."/>
            <person name="Drgas O."/>
            <person name="Orlowska M."/>
            <person name="Perlinska-Lenart U."/>
            <person name="Aleksandrzak-Piekarczyk T."/>
            <person name="Szatraj K."/>
            <person name="Zielenkiewicz U."/>
            <person name="Pilsyk S."/>
            <person name="Malc E."/>
            <person name="Mieczkowski P."/>
            <person name="Kruszewska J.S."/>
            <person name="Biernat P."/>
            <person name="Pawlowska J."/>
        </authorList>
    </citation>
    <scope>NUCLEOTIDE SEQUENCE</scope>
    <source>
        <strain evidence="15">WA0000051536</strain>
    </source>
</reference>
<keyword evidence="8" id="KW-0007">Acetylation</keyword>
<feature type="compositionally biased region" description="Basic and acidic residues" evidence="14">
    <location>
        <begin position="502"/>
        <end position="516"/>
    </location>
</feature>
<evidence type="ECO:0000256" key="10">
    <source>
        <dbReference type="ARBA" id="ARBA00023212"/>
    </source>
</evidence>
<comment type="similarity">
    <text evidence="11">Belongs to the dynactin subunit 4 family.</text>
</comment>
<evidence type="ECO:0000256" key="9">
    <source>
        <dbReference type="ARBA" id="ARBA00023054"/>
    </source>
</evidence>
<keyword evidence="6" id="KW-0597">Phosphoprotein</keyword>
<feature type="compositionally biased region" description="Acidic residues" evidence="14">
    <location>
        <begin position="483"/>
        <end position="501"/>
    </location>
</feature>
<organism evidence="15 16">
    <name type="scientific">Umbelopsis vinacea</name>
    <dbReference type="NCBI Taxonomy" id="44442"/>
    <lineage>
        <taxon>Eukaryota</taxon>
        <taxon>Fungi</taxon>
        <taxon>Fungi incertae sedis</taxon>
        <taxon>Mucoromycota</taxon>
        <taxon>Mucoromycotina</taxon>
        <taxon>Umbelopsidomycetes</taxon>
        <taxon>Umbelopsidales</taxon>
        <taxon>Umbelopsidaceae</taxon>
        <taxon>Umbelopsis</taxon>
    </lineage>
</organism>
<evidence type="ECO:0000256" key="4">
    <source>
        <dbReference type="ARBA" id="ARBA00022490"/>
    </source>
</evidence>
<keyword evidence="7" id="KW-0832">Ubl conjugation</keyword>
<comment type="caution">
    <text evidence="15">The sequence shown here is derived from an EMBL/GenBank/DDBJ whole genome shotgun (WGS) entry which is preliminary data.</text>
</comment>
<sequence>MQPATPFVYYHCACPDFFQTSGRSVDASGSRDAVNDSSSASDRQPYVPFGTSIATDTDFSLFPLSRLYFCEDCHQIRCPSCVQDEVISYYCPNCLFEVPTASVKSEKNRCARNCFQCPICQNTLSVVANPDVPPKEPGTPEDETKPAVNPYHLFCGVCRWDSQEVGITFEKPTSLAMQLQKSEDASPDIKEFDHLKEHFEKFLRYNTPQSLPTSFLSLSSSGSFSKMGYNTTMQNRKGNVARMDDVGEYKASENIPHGDMEVMDELINIQEDTTVSNLEQRFNQVYDQPYDTNQLKPQRIHLRIKRSKRCRTCRHILIKPEQKAQATRFKIKLVAMNYIPNITMQMLPRKTLPLRQNVPTQLILKFTNPLYEEISVTLATPQQHQTKGDQADAPEDLRKPWGRVTLLSPHFTVGAYNETIEYDDELLYGKPSALSTPAAATWENGVYEKRNNYTSILIEVVPDYEGDFKFPLLVNYSYKSDEDQLDTGGYEDDDGDDDDDEGGQKRSQTLERQPEERTKTYSFWCVVGLGEVVQ</sequence>
<dbReference type="OrthoDB" id="283815at2759"/>
<evidence type="ECO:0000313" key="16">
    <source>
        <dbReference type="Proteomes" id="UP000612746"/>
    </source>
</evidence>
<name>A0A8H7URD0_9FUNG</name>
<evidence type="ECO:0000256" key="13">
    <source>
        <dbReference type="ARBA" id="ARBA00093507"/>
    </source>
</evidence>
<dbReference type="GO" id="GO:0005869">
    <property type="term" value="C:dynactin complex"/>
    <property type="evidence" value="ECO:0007669"/>
    <property type="project" value="InterPro"/>
</dbReference>
<dbReference type="EMBL" id="JAEPRA010000001">
    <property type="protein sequence ID" value="KAG2189233.1"/>
    <property type="molecule type" value="Genomic_DNA"/>
</dbReference>
<evidence type="ECO:0000256" key="12">
    <source>
        <dbReference type="ARBA" id="ARBA00034864"/>
    </source>
</evidence>
<evidence type="ECO:0000256" key="2">
    <source>
        <dbReference type="ARBA" id="ARBA00004529"/>
    </source>
</evidence>
<evidence type="ECO:0000256" key="6">
    <source>
        <dbReference type="ARBA" id="ARBA00022553"/>
    </source>
</evidence>
<gene>
    <name evidence="15" type="ORF">INT44_004375</name>
</gene>
<evidence type="ECO:0000313" key="15">
    <source>
        <dbReference type="EMBL" id="KAG2189233.1"/>
    </source>
</evidence>
<evidence type="ECO:0000256" key="1">
    <source>
        <dbReference type="ARBA" id="ARBA00004300"/>
    </source>
</evidence>
<dbReference type="AlphaFoldDB" id="A0A8H7URD0"/>